<dbReference type="PANTHER" id="PTHR37540:SF5">
    <property type="entry name" value="TRANSCRIPTION FACTOR DOMAIN-CONTAINING PROTEIN"/>
    <property type="match status" value="1"/>
</dbReference>
<feature type="compositionally biased region" description="Polar residues" evidence="1">
    <location>
        <begin position="8"/>
        <end position="17"/>
    </location>
</feature>
<evidence type="ECO:0000313" key="2">
    <source>
        <dbReference type="EMBL" id="OCT45362.1"/>
    </source>
</evidence>
<gene>
    <name evidence="2" type="ORF">CLCR_05694</name>
</gene>
<dbReference type="VEuPathDB" id="FungiDB:G647_07995"/>
<organism evidence="2 3">
    <name type="scientific">Cladophialophora carrionii</name>
    <dbReference type="NCBI Taxonomy" id="86049"/>
    <lineage>
        <taxon>Eukaryota</taxon>
        <taxon>Fungi</taxon>
        <taxon>Dikarya</taxon>
        <taxon>Ascomycota</taxon>
        <taxon>Pezizomycotina</taxon>
        <taxon>Eurotiomycetes</taxon>
        <taxon>Chaetothyriomycetidae</taxon>
        <taxon>Chaetothyriales</taxon>
        <taxon>Herpotrichiellaceae</taxon>
        <taxon>Cladophialophora</taxon>
    </lineage>
</organism>
<dbReference type="OrthoDB" id="4153769at2759"/>
<dbReference type="PANTHER" id="PTHR37540">
    <property type="entry name" value="TRANSCRIPTION FACTOR (ACR-2), PUTATIVE-RELATED-RELATED"/>
    <property type="match status" value="1"/>
</dbReference>
<dbReference type="EMBL" id="LGRB01000020">
    <property type="protein sequence ID" value="OCT45362.1"/>
    <property type="molecule type" value="Genomic_DNA"/>
</dbReference>
<evidence type="ECO:0000256" key="1">
    <source>
        <dbReference type="SAM" id="MobiDB-lite"/>
    </source>
</evidence>
<dbReference type="STRING" id="86049.A0A1C1CA85"/>
<accession>A0A1C1CA85</accession>
<dbReference type="AlphaFoldDB" id="A0A1C1CA85"/>
<protein>
    <submittedName>
        <fullName evidence="2">Uncharacterized protein</fullName>
    </submittedName>
</protein>
<dbReference type="Proteomes" id="UP000094526">
    <property type="component" value="Unassembled WGS sequence"/>
</dbReference>
<name>A0A1C1CA85_9EURO</name>
<sequence>MRVLRTESCLSQQTDSFVTRPANATHRSDSSPSQSSTGSHPPQPTSDAAGAASRRSPSSTAVDCSAWLRWRGQGILNTNYIPGSGVDPFAAAPMPMTKNIQVLINYYCVMVLTGTHVDKTEVLPPHLQPARRYANLRDIALRAIMQDKVEFTSLMVIMSSRMVHLSRIALTGLARPEYYMHLALAAVRERMLDFQARGVPGDNILVHGMHSLALSDWICQRFEAASTHVRAVKVLLPLLNLNDPLDMHIAQGIFNIDQMIAIETGWLPEFPLMTDPGPLDEARMSLIRKELEAFKSGRREPVTYPHSPVPNASRLSNAMMSHQVDFLADASTSMDFSLGSGFERALEADIIHPELASILADLLDVLSVAKLVWRTPTATRDDADWMCKRARAICHRLLAVPMLLPFPETAAHAAKTEALRLALLLMVLRCTNRMSFRSAQPNMRRLQRALSLHGIGTNWLASAAQPEPDHSSGTETDTDRYTDSGTDTDTNERTDTYAADPYDENALLLWILMTGHFSAEGEPEEELWFLMRAAYVAERHLGISDLDGLRNVMGQYLYSRTQQERSLIVVSLHLSGSGSGRGQGRLEHEWS</sequence>
<reference evidence="3" key="1">
    <citation type="submission" date="2015-07" db="EMBL/GenBank/DDBJ databases">
        <authorList>
            <person name="Teixeira M.M."/>
            <person name="Souza R.C."/>
            <person name="Almeida L.G."/>
            <person name="Vicente V.A."/>
            <person name="de Hoog S."/>
            <person name="Bocca A.L."/>
            <person name="de Almeida S.R."/>
            <person name="Vasconcelos A.T."/>
            <person name="Felipe M.S."/>
        </authorList>
    </citation>
    <scope>NUCLEOTIDE SEQUENCE [LARGE SCALE GENOMIC DNA]</scope>
    <source>
        <strain evidence="3">KSF</strain>
    </source>
</reference>
<comment type="caution">
    <text evidence="2">The sequence shown here is derived from an EMBL/GenBank/DDBJ whole genome shotgun (WGS) entry which is preliminary data.</text>
</comment>
<feature type="compositionally biased region" description="Basic and acidic residues" evidence="1">
    <location>
        <begin position="467"/>
        <end position="482"/>
    </location>
</feature>
<feature type="region of interest" description="Disordered" evidence="1">
    <location>
        <begin position="463"/>
        <end position="497"/>
    </location>
</feature>
<keyword evidence="3" id="KW-1185">Reference proteome</keyword>
<dbReference type="VEuPathDB" id="FungiDB:CLCR_05694"/>
<feature type="compositionally biased region" description="Low complexity" evidence="1">
    <location>
        <begin position="30"/>
        <end position="58"/>
    </location>
</feature>
<feature type="region of interest" description="Disordered" evidence="1">
    <location>
        <begin position="1"/>
        <end position="58"/>
    </location>
</feature>
<evidence type="ECO:0000313" key="3">
    <source>
        <dbReference type="Proteomes" id="UP000094526"/>
    </source>
</evidence>
<proteinExistence type="predicted"/>